<keyword evidence="2" id="KW-1185">Reference proteome</keyword>
<dbReference type="Proteomes" id="UP001642484">
    <property type="component" value="Unassembled WGS sequence"/>
</dbReference>
<comment type="caution">
    <text evidence="1">The sequence shown here is derived from an EMBL/GenBank/DDBJ whole genome shotgun (WGS) entry which is preliminary data.</text>
</comment>
<reference evidence="1 2" key="1">
    <citation type="submission" date="2024-02" db="EMBL/GenBank/DDBJ databases">
        <authorList>
            <person name="Chen Y."/>
            <person name="Shah S."/>
            <person name="Dougan E. K."/>
            <person name="Thang M."/>
            <person name="Chan C."/>
        </authorList>
    </citation>
    <scope>NUCLEOTIDE SEQUENCE [LARGE SCALE GENOMIC DNA]</scope>
</reference>
<gene>
    <name evidence="1" type="ORF">CCMP2556_LOCUS18423</name>
</gene>
<dbReference type="InterPro" id="IPR011990">
    <property type="entry name" value="TPR-like_helical_dom_sf"/>
</dbReference>
<sequence length="126" mass="13855">MMAASSSAQWRQALGTLRALHQFRETPDERSYSAAMAACSAERWPGALAAWSSSRDDLSDQDVVLLGVAMTSCGANRWVHCLQMLENLSDCQVQLNVVVFSTLISFLRSWTAANWSNMVTASNHLS</sequence>
<name>A0ABP0KY18_9DINO</name>
<accession>A0ABP0KY18</accession>
<organism evidence="1 2">
    <name type="scientific">Durusdinium trenchii</name>
    <dbReference type="NCBI Taxonomy" id="1381693"/>
    <lineage>
        <taxon>Eukaryota</taxon>
        <taxon>Sar</taxon>
        <taxon>Alveolata</taxon>
        <taxon>Dinophyceae</taxon>
        <taxon>Suessiales</taxon>
        <taxon>Symbiodiniaceae</taxon>
        <taxon>Durusdinium</taxon>
    </lineage>
</organism>
<protein>
    <submittedName>
        <fullName evidence="1">Uncharacterized protein</fullName>
    </submittedName>
</protein>
<dbReference type="EMBL" id="CAXAMN010010446">
    <property type="protein sequence ID" value="CAK9031798.1"/>
    <property type="molecule type" value="Genomic_DNA"/>
</dbReference>
<evidence type="ECO:0000313" key="1">
    <source>
        <dbReference type="EMBL" id="CAK9031798.1"/>
    </source>
</evidence>
<evidence type="ECO:0000313" key="2">
    <source>
        <dbReference type="Proteomes" id="UP001642484"/>
    </source>
</evidence>
<proteinExistence type="predicted"/>
<dbReference type="Gene3D" id="1.25.40.10">
    <property type="entry name" value="Tetratricopeptide repeat domain"/>
    <property type="match status" value="1"/>
</dbReference>